<dbReference type="CDD" id="cd01920">
    <property type="entry name" value="cyclophilin_EcCYP_like"/>
    <property type="match status" value="1"/>
</dbReference>
<dbReference type="RefSeq" id="WP_142887967.1">
    <property type="nucleotide sequence ID" value="NZ_VIKR01000001.1"/>
</dbReference>
<evidence type="ECO:0000256" key="3">
    <source>
        <dbReference type="ARBA" id="ARBA00023110"/>
    </source>
</evidence>
<dbReference type="Gene3D" id="2.40.100.10">
    <property type="entry name" value="Cyclophilin-like"/>
    <property type="match status" value="1"/>
</dbReference>
<gene>
    <name evidence="7" type="ORF">FLL45_01220</name>
</gene>
<evidence type="ECO:0000259" key="6">
    <source>
        <dbReference type="PROSITE" id="PS50072"/>
    </source>
</evidence>
<organism evidence="7 8">
    <name type="scientific">Aliikangiella marina</name>
    <dbReference type="NCBI Taxonomy" id="1712262"/>
    <lineage>
        <taxon>Bacteria</taxon>
        <taxon>Pseudomonadati</taxon>
        <taxon>Pseudomonadota</taxon>
        <taxon>Gammaproteobacteria</taxon>
        <taxon>Oceanospirillales</taxon>
        <taxon>Pleioneaceae</taxon>
        <taxon>Aliikangiella</taxon>
    </lineage>
</organism>
<name>A0A545THA1_9GAMM</name>
<dbReference type="EMBL" id="VIKR01000001">
    <property type="protein sequence ID" value="TQV76607.1"/>
    <property type="molecule type" value="Genomic_DNA"/>
</dbReference>
<dbReference type="GO" id="GO:0006457">
    <property type="term" value="P:protein folding"/>
    <property type="evidence" value="ECO:0007669"/>
    <property type="project" value="InterPro"/>
</dbReference>
<dbReference type="EC" id="5.2.1.8" evidence="5"/>
<proteinExistence type="inferred from homology"/>
<keyword evidence="3 5" id="KW-0697">Rotamase</keyword>
<dbReference type="PROSITE" id="PS00170">
    <property type="entry name" value="CSA_PPIASE_1"/>
    <property type="match status" value="1"/>
</dbReference>
<evidence type="ECO:0000256" key="1">
    <source>
        <dbReference type="ARBA" id="ARBA00002388"/>
    </source>
</evidence>
<dbReference type="InterPro" id="IPR024936">
    <property type="entry name" value="Cyclophilin-type_PPIase"/>
</dbReference>
<dbReference type="PIRSF" id="PIRSF001467">
    <property type="entry name" value="Peptidylpro_ismrse"/>
    <property type="match status" value="1"/>
</dbReference>
<protein>
    <recommendedName>
        <fullName evidence="5">Peptidyl-prolyl cis-trans isomerase</fullName>
        <shortName evidence="5">PPIase</shortName>
        <ecNumber evidence="5">5.2.1.8</ecNumber>
    </recommendedName>
</protein>
<dbReference type="InterPro" id="IPR020892">
    <property type="entry name" value="Cyclophilin-type_PPIase_CS"/>
</dbReference>
<sequence length="163" mass="17938">MVTIETNLGNIKVALNEEKAPETVKNFLAYVDAGFYDGTIFHRVIENFMIQGGGFDKEMGRKMTNDPIKCESQNGLENKTGTLAMARTMDPHSATSQFFINVKDNDFLNFTAETAQGWGYAVFGEVVDGMAVVNQIKGVETGFASGMQDVPVEPVEIIKITRD</sequence>
<evidence type="ECO:0000256" key="4">
    <source>
        <dbReference type="ARBA" id="ARBA00023235"/>
    </source>
</evidence>
<evidence type="ECO:0000256" key="2">
    <source>
        <dbReference type="ARBA" id="ARBA00007365"/>
    </source>
</evidence>
<comment type="function">
    <text evidence="1 5">PPIases accelerate the folding of proteins. It catalyzes the cis-trans isomerization of proline imidic peptide bonds in oligopeptides.</text>
</comment>
<dbReference type="Proteomes" id="UP000317839">
    <property type="component" value="Unassembled WGS sequence"/>
</dbReference>
<dbReference type="GO" id="GO:0003755">
    <property type="term" value="F:peptidyl-prolyl cis-trans isomerase activity"/>
    <property type="evidence" value="ECO:0007669"/>
    <property type="project" value="UniProtKB-UniRule"/>
</dbReference>
<dbReference type="PROSITE" id="PS50072">
    <property type="entry name" value="CSA_PPIASE_2"/>
    <property type="match status" value="1"/>
</dbReference>
<feature type="domain" description="PPIase cyclophilin-type" evidence="6">
    <location>
        <begin position="1"/>
        <end position="162"/>
    </location>
</feature>
<dbReference type="InterPro" id="IPR002130">
    <property type="entry name" value="Cyclophilin-type_PPIase_dom"/>
</dbReference>
<evidence type="ECO:0000313" key="7">
    <source>
        <dbReference type="EMBL" id="TQV76607.1"/>
    </source>
</evidence>
<comment type="similarity">
    <text evidence="2 5">Belongs to the cyclophilin-type PPIase family.</text>
</comment>
<keyword evidence="8" id="KW-1185">Reference proteome</keyword>
<comment type="catalytic activity">
    <reaction evidence="5">
        <text>[protein]-peptidylproline (omega=180) = [protein]-peptidylproline (omega=0)</text>
        <dbReference type="Rhea" id="RHEA:16237"/>
        <dbReference type="Rhea" id="RHEA-COMP:10747"/>
        <dbReference type="Rhea" id="RHEA-COMP:10748"/>
        <dbReference type="ChEBI" id="CHEBI:83833"/>
        <dbReference type="ChEBI" id="CHEBI:83834"/>
        <dbReference type="EC" id="5.2.1.8"/>
    </reaction>
</comment>
<keyword evidence="4 5" id="KW-0413">Isomerase</keyword>
<dbReference type="InterPro" id="IPR044665">
    <property type="entry name" value="E_coli_cyclophilin_A-like"/>
</dbReference>
<evidence type="ECO:0000313" key="8">
    <source>
        <dbReference type="Proteomes" id="UP000317839"/>
    </source>
</evidence>
<dbReference type="PRINTS" id="PR00153">
    <property type="entry name" value="CSAPPISMRASE"/>
</dbReference>
<evidence type="ECO:0000256" key="5">
    <source>
        <dbReference type="RuleBase" id="RU363019"/>
    </source>
</evidence>
<dbReference type="SUPFAM" id="SSF50891">
    <property type="entry name" value="Cyclophilin-like"/>
    <property type="match status" value="1"/>
</dbReference>
<dbReference type="OrthoDB" id="9807797at2"/>
<accession>A0A545THA1</accession>
<dbReference type="Pfam" id="PF00160">
    <property type="entry name" value="Pro_isomerase"/>
    <property type="match status" value="1"/>
</dbReference>
<dbReference type="PANTHER" id="PTHR43246">
    <property type="entry name" value="PEPTIDYL-PROLYL CIS-TRANS ISOMERASE CYP38, CHLOROPLASTIC"/>
    <property type="match status" value="1"/>
</dbReference>
<dbReference type="AlphaFoldDB" id="A0A545THA1"/>
<dbReference type="InterPro" id="IPR029000">
    <property type="entry name" value="Cyclophilin-like_dom_sf"/>
</dbReference>
<reference evidence="7 8" key="1">
    <citation type="submission" date="2019-06" db="EMBL/GenBank/DDBJ databases">
        <title>Draft genome of Aliikangiella marina GYP-15.</title>
        <authorList>
            <person name="Wang G."/>
        </authorList>
    </citation>
    <scope>NUCLEOTIDE SEQUENCE [LARGE SCALE GENOMIC DNA]</scope>
    <source>
        <strain evidence="7 8">GYP-15</strain>
    </source>
</reference>
<comment type="caution">
    <text evidence="7">The sequence shown here is derived from an EMBL/GenBank/DDBJ whole genome shotgun (WGS) entry which is preliminary data.</text>
</comment>